<evidence type="ECO:0000256" key="8">
    <source>
        <dbReference type="ARBA" id="ARBA00023136"/>
    </source>
</evidence>
<dbReference type="InterPro" id="IPR029052">
    <property type="entry name" value="Metallo-depent_PP-like"/>
</dbReference>
<dbReference type="AlphaFoldDB" id="D6PCQ7"/>
<evidence type="ECO:0000256" key="3">
    <source>
        <dbReference type="ARBA" id="ARBA00022519"/>
    </source>
</evidence>
<dbReference type="InterPro" id="IPR004843">
    <property type="entry name" value="Calcineurin-like_PHP"/>
</dbReference>
<dbReference type="GO" id="GO:0016020">
    <property type="term" value="C:membrane"/>
    <property type="evidence" value="ECO:0007669"/>
    <property type="project" value="GOC"/>
</dbReference>
<evidence type="ECO:0000256" key="1">
    <source>
        <dbReference type="ARBA" id="ARBA00022475"/>
    </source>
</evidence>
<dbReference type="CDD" id="cd07398">
    <property type="entry name" value="MPP_YbbF-LpxH"/>
    <property type="match status" value="1"/>
</dbReference>
<name>D6PCQ7_9BACT</name>
<dbReference type="Gene3D" id="3.60.21.10">
    <property type="match status" value="1"/>
</dbReference>
<dbReference type="SUPFAM" id="SSF56300">
    <property type="entry name" value="Metallo-dependent phosphatases"/>
    <property type="match status" value="1"/>
</dbReference>
<dbReference type="NCBIfam" id="TIGR01854">
    <property type="entry name" value="lipid_A_lpxH"/>
    <property type="match status" value="1"/>
</dbReference>
<feature type="domain" description="Calcineurin-like phosphoesterase" evidence="10">
    <location>
        <begin position="10"/>
        <end position="177"/>
    </location>
</feature>
<keyword evidence="9" id="KW-0464">Manganese</keyword>
<dbReference type="GO" id="GO:0008758">
    <property type="term" value="F:UDP-2,3-diacylglucosamine hydrolase activity"/>
    <property type="evidence" value="ECO:0007669"/>
    <property type="project" value="TreeGrafter"/>
</dbReference>
<dbReference type="InterPro" id="IPR010138">
    <property type="entry name" value="UDP-diacylglucosamine_Hdrlase"/>
</dbReference>
<evidence type="ECO:0000259" key="10">
    <source>
        <dbReference type="Pfam" id="PF00149"/>
    </source>
</evidence>
<dbReference type="HAMAP" id="MF_00575">
    <property type="entry name" value="LpxH"/>
    <property type="match status" value="1"/>
</dbReference>
<sequence>MLFLQQQASKASALYILGDLFEAWIGDDDPSELSHQVQTALRNLCDAGVSVWVQTGNRDFLIGSRFAINTGASLIEDEHIVEAYGHRALVMHGDSLCTDDRAYQRFRRHARNPLWQFLFNRLPLKRRQRIASKLRVKSAMANSNKASAIMDVNNQAVEQALQRHNVPTLIHGHTHRPDRHQHKGGERIVLGDWHDIGWVLRMDASGYDLQSFKIAAVNQK</sequence>
<keyword evidence="8" id="KW-0472">Membrane</keyword>
<keyword evidence="5" id="KW-0479">Metal-binding</keyword>
<evidence type="ECO:0000313" key="11">
    <source>
        <dbReference type="EMBL" id="ADD93508.1"/>
    </source>
</evidence>
<keyword evidence="1" id="KW-1003">Cell membrane</keyword>
<dbReference type="InterPro" id="IPR043461">
    <property type="entry name" value="LpxH-like"/>
</dbReference>
<dbReference type="GO" id="GO:0009245">
    <property type="term" value="P:lipid A biosynthetic process"/>
    <property type="evidence" value="ECO:0007669"/>
    <property type="project" value="UniProtKB-KW"/>
</dbReference>
<dbReference type="EMBL" id="GU942985">
    <property type="protein sequence ID" value="ADD93508.1"/>
    <property type="molecule type" value="Genomic_DNA"/>
</dbReference>
<reference evidence="11" key="1">
    <citation type="journal article" date="2010" name="ISME J.">
        <title>Metagenome of the Mediterranean deep chlorophyll maximum studied by direct and fosmid library 454 pyrosequencing.</title>
        <authorList>
            <person name="Ghai R."/>
            <person name="Martin-Cuadrado A.B."/>
            <person name="Molto A.G."/>
            <person name="Heredia I.G."/>
            <person name="Cabrera R."/>
            <person name="Martin J."/>
            <person name="Verdu M."/>
            <person name="Deschamps P."/>
            <person name="Moreira D."/>
            <person name="Lopez-Garcia P."/>
            <person name="Mira A."/>
            <person name="Rodriguez-Valera F."/>
        </authorList>
    </citation>
    <scope>NUCLEOTIDE SEQUENCE</scope>
</reference>
<evidence type="ECO:0000256" key="4">
    <source>
        <dbReference type="ARBA" id="ARBA00022556"/>
    </source>
</evidence>
<evidence type="ECO:0000256" key="2">
    <source>
        <dbReference type="ARBA" id="ARBA00022516"/>
    </source>
</evidence>
<evidence type="ECO:0000256" key="6">
    <source>
        <dbReference type="ARBA" id="ARBA00022801"/>
    </source>
</evidence>
<protein>
    <submittedName>
        <fullName evidence="11">UDP 2 3 diacylglucosamine hydrolase</fullName>
    </submittedName>
</protein>
<keyword evidence="3" id="KW-0997">Cell inner membrane</keyword>
<accession>D6PCQ7</accession>
<keyword evidence="2" id="KW-0444">Lipid biosynthesis</keyword>
<evidence type="ECO:0000256" key="7">
    <source>
        <dbReference type="ARBA" id="ARBA00023098"/>
    </source>
</evidence>
<organism evidence="11">
    <name type="scientific">uncultured marine bacterium MedDCM-OCT-S04-C13</name>
    <dbReference type="NCBI Taxonomy" id="743052"/>
    <lineage>
        <taxon>Bacteria</taxon>
        <taxon>environmental samples</taxon>
    </lineage>
</organism>
<keyword evidence="4" id="KW-0441">Lipid A biosynthesis</keyword>
<evidence type="ECO:0000256" key="5">
    <source>
        <dbReference type="ARBA" id="ARBA00022723"/>
    </source>
</evidence>
<dbReference type="GO" id="GO:0005737">
    <property type="term" value="C:cytoplasm"/>
    <property type="evidence" value="ECO:0007669"/>
    <property type="project" value="InterPro"/>
</dbReference>
<proteinExistence type="inferred from homology"/>
<dbReference type="NCBIfam" id="NF003743">
    <property type="entry name" value="PRK05340.1"/>
    <property type="match status" value="1"/>
</dbReference>
<dbReference type="PANTHER" id="PTHR34990">
    <property type="entry name" value="UDP-2,3-DIACYLGLUCOSAMINE HYDROLASE-RELATED"/>
    <property type="match status" value="1"/>
</dbReference>
<keyword evidence="7" id="KW-0443">Lipid metabolism</keyword>
<keyword evidence="6 11" id="KW-0378">Hydrolase</keyword>
<dbReference type="Pfam" id="PF00149">
    <property type="entry name" value="Metallophos"/>
    <property type="match status" value="1"/>
</dbReference>
<dbReference type="GO" id="GO:0046872">
    <property type="term" value="F:metal ion binding"/>
    <property type="evidence" value="ECO:0007669"/>
    <property type="project" value="UniProtKB-KW"/>
</dbReference>
<dbReference type="PANTHER" id="PTHR34990:SF1">
    <property type="entry name" value="UDP-2,3-DIACYLGLUCOSAMINE HYDROLASE"/>
    <property type="match status" value="1"/>
</dbReference>
<evidence type="ECO:0000256" key="9">
    <source>
        <dbReference type="ARBA" id="ARBA00023211"/>
    </source>
</evidence>